<evidence type="ECO:0000313" key="3">
    <source>
        <dbReference type="Proteomes" id="UP000050761"/>
    </source>
</evidence>
<dbReference type="OrthoDB" id="5871804at2759"/>
<feature type="signal peptide" evidence="1">
    <location>
        <begin position="1"/>
        <end position="17"/>
    </location>
</feature>
<dbReference type="Proteomes" id="UP000050761">
    <property type="component" value="Unassembled WGS sequence"/>
</dbReference>
<keyword evidence="3" id="KW-1185">Reference proteome</keyword>
<evidence type="ECO:0000256" key="1">
    <source>
        <dbReference type="SAM" id="SignalP"/>
    </source>
</evidence>
<evidence type="ECO:0000313" key="4">
    <source>
        <dbReference type="WBParaSite" id="HPBE_0000071101-mRNA-1"/>
    </source>
</evidence>
<accession>A0A183F3G9</accession>
<organism evidence="3 4">
    <name type="scientific">Heligmosomoides polygyrus</name>
    <name type="common">Parasitic roundworm</name>
    <dbReference type="NCBI Taxonomy" id="6339"/>
    <lineage>
        <taxon>Eukaryota</taxon>
        <taxon>Metazoa</taxon>
        <taxon>Ecdysozoa</taxon>
        <taxon>Nematoda</taxon>
        <taxon>Chromadorea</taxon>
        <taxon>Rhabditida</taxon>
        <taxon>Rhabditina</taxon>
        <taxon>Rhabditomorpha</taxon>
        <taxon>Strongyloidea</taxon>
        <taxon>Heligmosomidae</taxon>
        <taxon>Heligmosomoides</taxon>
    </lineage>
</organism>
<evidence type="ECO:0000313" key="2">
    <source>
        <dbReference type="EMBL" id="VDO19094.1"/>
    </source>
</evidence>
<proteinExistence type="predicted"/>
<sequence>MLGLLVLLVLIEQGVMTSGFFHSDGDSLGRRRRSMLEDDPCLDSRKVDNVESVEFLPRYAGLKRPWLRSDIKPKVDDVLRFLDGQNCTFLAIGDVVWKSLQMARPVKIDGEISCPVEKVRSIAFKLLRSTLFCMRLEQIIMTAGIQYRFE</sequence>
<dbReference type="EMBL" id="UZAH01000579">
    <property type="protein sequence ID" value="VDO19094.1"/>
    <property type="molecule type" value="Genomic_DNA"/>
</dbReference>
<gene>
    <name evidence="2" type="ORF">HPBE_LOCUS712</name>
</gene>
<dbReference type="AlphaFoldDB" id="A0A183F3G9"/>
<protein>
    <submittedName>
        <fullName evidence="4">Secreted protein</fullName>
    </submittedName>
</protein>
<reference evidence="2 3" key="1">
    <citation type="submission" date="2018-11" db="EMBL/GenBank/DDBJ databases">
        <authorList>
            <consortium name="Pathogen Informatics"/>
        </authorList>
    </citation>
    <scope>NUCLEOTIDE SEQUENCE [LARGE SCALE GENOMIC DNA]</scope>
</reference>
<name>A0A183F3G9_HELPZ</name>
<accession>A0A3P7U3Z6</accession>
<dbReference type="WBParaSite" id="HPBE_0000071101-mRNA-1">
    <property type="protein sequence ID" value="HPBE_0000071101-mRNA-1"/>
    <property type="gene ID" value="HPBE_0000071101"/>
</dbReference>
<reference evidence="4" key="2">
    <citation type="submission" date="2019-09" db="UniProtKB">
        <authorList>
            <consortium name="WormBaseParasite"/>
        </authorList>
    </citation>
    <scope>IDENTIFICATION</scope>
</reference>
<keyword evidence="1" id="KW-0732">Signal</keyword>
<feature type="chain" id="PRO_5044551228" evidence="1">
    <location>
        <begin position="18"/>
        <end position="150"/>
    </location>
</feature>